<evidence type="ECO:0000313" key="5">
    <source>
        <dbReference type="Proteomes" id="UP000094023"/>
    </source>
</evidence>
<dbReference type="AlphaFoldDB" id="A0A198FWM9"/>
<reference evidence="3" key="2">
    <citation type="journal article" date="2017" name="PLoS ONE">
        <title>Genetic diversity of the O antigens of Proteus species and the development of a suspension array for molecular serotyping.</title>
        <authorList>
            <person name="Yu X."/>
            <person name="Torzewska A."/>
            <person name="Zhang X."/>
            <person name="Yin Z."/>
            <person name="Drzewiecka D."/>
            <person name="Cao H."/>
            <person name="Liu B."/>
            <person name="Knirel Y.A."/>
            <person name="Rozalski A."/>
            <person name="Wang L."/>
        </authorList>
    </citation>
    <scope>NUCLEOTIDE SEQUENCE</scope>
    <source>
        <strain evidence="3">ATCC 19692</strain>
    </source>
</reference>
<dbReference type="EMBL" id="LXEN01000082">
    <property type="protein sequence ID" value="OAT28521.1"/>
    <property type="molecule type" value="Genomic_DNA"/>
</dbReference>
<dbReference type="OrthoDB" id="9777346at2"/>
<accession>A0A198FWM9</accession>
<evidence type="ECO:0000259" key="2">
    <source>
        <dbReference type="Pfam" id="PF13439"/>
    </source>
</evidence>
<feature type="domain" description="Glycosyl transferase family 1" evidence="1">
    <location>
        <begin position="172"/>
        <end position="327"/>
    </location>
</feature>
<dbReference type="EMBL" id="KY710739">
    <property type="protein sequence ID" value="AXZ00133.1"/>
    <property type="molecule type" value="Genomic_DNA"/>
</dbReference>
<dbReference type="Proteomes" id="UP000094023">
    <property type="component" value="Unassembled WGS sequence"/>
</dbReference>
<protein>
    <submittedName>
        <fullName evidence="3">Gt3</fullName>
    </submittedName>
</protein>
<gene>
    <name evidence="4" type="ORF">M983_1732</name>
</gene>
<name>A0A198FWM9_9GAMM</name>
<dbReference type="PANTHER" id="PTHR12526:SF630">
    <property type="entry name" value="GLYCOSYLTRANSFERASE"/>
    <property type="match status" value="1"/>
</dbReference>
<evidence type="ECO:0000313" key="4">
    <source>
        <dbReference type="EMBL" id="OAT28521.1"/>
    </source>
</evidence>
<dbReference type="GO" id="GO:0016757">
    <property type="term" value="F:glycosyltransferase activity"/>
    <property type="evidence" value="ECO:0007669"/>
    <property type="project" value="InterPro"/>
</dbReference>
<evidence type="ECO:0000313" key="3">
    <source>
        <dbReference type="EMBL" id="AXZ00133.1"/>
    </source>
</evidence>
<keyword evidence="5" id="KW-1185">Reference proteome</keyword>
<dbReference type="Gene3D" id="3.40.50.2000">
    <property type="entry name" value="Glycogen Phosphorylase B"/>
    <property type="match status" value="2"/>
</dbReference>
<dbReference type="RefSeq" id="WP_066749701.1">
    <property type="nucleotide sequence ID" value="NZ_LXEN01000082.1"/>
</dbReference>
<evidence type="ECO:0000259" key="1">
    <source>
        <dbReference type="Pfam" id="PF00534"/>
    </source>
</evidence>
<dbReference type="STRING" id="1354337.M983_1732"/>
<dbReference type="InterPro" id="IPR028098">
    <property type="entry name" value="Glyco_trans_4-like_N"/>
</dbReference>
<sequence length="356" mass="41356">MKTLLFCITDITTGGGTERALITLANKLANSNFDIHIYSLYKNNPEPLFIINKNVKIYFLENKTHIFKLIKIAKIAKKHTSAIKIIISMGRLSIETSLLFKLFNIKNLFLSEHTSFESYSPIIRSLKLLSYRFADKIIVLTEHDKLLLNNKYHLDKIYTIPNINPYEEYSYNLNYNDKENIAIAIGRLCYAKNFERLINLWSKAITKNWKLLIIGDGNDKKKLEKTISKSGVKNIEIIPFTKNITSYYKKSKLYLMTSRYEGLPMVLIESQHFGVPIISFNCKTGPSEIIKNNYNGFLVDYYNDSLFIDKLNYFIKNESVQRKLSINSPIVSNDYSSKIIINLWENILSKNKSYEK</sequence>
<dbReference type="PANTHER" id="PTHR12526">
    <property type="entry name" value="GLYCOSYLTRANSFERASE"/>
    <property type="match status" value="1"/>
</dbReference>
<proteinExistence type="predicted"/>
<reference evidence="4 5" key="1">
    <citation type="submission" date="2016-04" db="EMBL/GenBank/DDBJ databases">
        <title>ATOL: Assembling a taxonomically balanced genome-scale reconstruction of the evolutionary history of the Enterobacteriaceae.</title>
        <authorList>
            <person name="Plunkett G.III."/>
            <person name="Neeno-Eckwall E.C."/>
            <person name="Glasner J.D."/>
            <person name="Perna N.T."/>
        </authorList>
    </citation>
    <scope>NUCLEOTIDE SEQUENCE [LARGE SCALE GENOMIC DNA]</scope>
    <source>
        <strain evidence="4 5">ATCC 19692</strain>
    </source>
</reference>
<dbReference type="SUPFAM" id="SSF53756">
    <property type="entry name" value="UDP-Glycosyltransferase/glycogen phosphorylase"/>
    <property type="match status" value="1"/>
</dbReference>
<dbReference type="Pfam" id="PF13439">
    <property type="entry name" value="Glyco_transf_4"/>
    <property type="match status" value="1"/>
</dbReference>
<organism evidence="4 5">
    <name type="scientific">Proteus myxofaciens ATCC 19692</name>
    <dbReference type="NCBI Taxonomy" id="1354337"/>
    <lineage>
        <taxon>Bacteria</taxon>
        <taxon>Pseudomonadati</taxon>
        <taxon>Pseudomonadota</taxon>
        <taxon>Gammaproteobacteria</taxon>
        <taxon>Enterobacterales</taxon>
        <taxon>Morganellaceae</taxon>
        <taxon>Proteus</taxon>
    </lineage>
</organism>
<dbReference type="Pfam" id="PF00534">
    <property type="entry name" value="Glycos_transf_1"/>
    <property type="match status" value="1"/>
</dbReference>
<feature type="domain" description="Glycosyltransferase subfamily 4-like N-terminal" evidence="2">
    <location>
        <begin position="15"/>
        <end position="162"/>
    </location>
</feature>
<dbReference type="GO" id="GO:1901135">
    <property type="term" value="P:carbohydrate derivative metabolic process"/>
    <property type="evidence" value="ECO:0007669"/>
    <property type="project" value="UniProtKB-ARBA"/>
</dbReference>
<dbReference type="InterPro" id="IPR001296">
    <property type="entry name" value="Glyco_trans_1"/>
</dbReference>
<dbReference type="CDD" id="cd03820">
    <property type="entry name" value="GT4_AmsD-like"/>
    <property type="match status" value="1"/>
</dbReference>